<comment type="subcellular location">
    <subcellularLocation>
        <location evidence="1">Cytoplasm</location>
    </subcellularLocation>
</comment>
<evidence type="ECO:0000256" key="8">
    <source>
        <dbReference type="ARBA" id="ARBA00022833"/>
    </source>
</evidence>
<dbReference type="Proteomes" id="UP000887540">
    <property type="component" value="Unplaced"/>
</dbReference>
<dbReference type="GO" id="GO:0042277">
    <property type="term" value="F:peptide binding"/>
    <property type="evidence" value="ECO:0007669"/>
    <property type="project" value="TreeGrafter"/>
</dbReference>
<comment type="cofactor">
    <cofactor evidence="12 14">
        <name>Zn(2+)</name>
        <dbReference type="ChEBI" id="CHEBI:29105"/>
    </cofactor>
    <text evidence="12 14">Binds 1 zinc ion per subunit.</text>
</comment>
<dbReference type="InterPro" id="IPR001930">
    <property type="entry name" value="Peptidase_M1"/>
</dbReference>
<dbReference type="InterPro" id="IPR042097">
    <property type="entry name" value="Aminopeptidase_N-like_N_sf"/>
</dbReference>
<name>A0A914D207_9BILA</name>
<dbReference type="FunFam" id="1.10.390.10:FF:000006">
    <property type="entry name" value="Puromycin-sensitive aminopeptidase"/>
    <property type="match status" value="1"/>
</dbReference>
<dbReference type="Gene3D" id="2.60.40.1730">
    <property type="entry name" value="tricorn interacting facor f3 domain"/>
    <property type="match status" value="1"/>
</dbReference>
<dbReference type="InterPro" id="IPR014782">
    <property type="entry name" value="Peptidase_M1_dom"/>
</dbReference>
<keyword evidence="5 14" id="KW-0645">Protease</keyword>
<keyword evidence="6 12" id="KW-0479">Metal-binding</keyword>
<keyword evidence="18" id="KW-1185">Reference proteome</keyword>
<accession>A0A914D207</accession>
<feature type="binding site" evidence="12">
    <location>
        <position position="316"/>
    </location>
    <ligand>
        <name>Zn(2+)</name>
        <dbReference type="ChEBI" id="CHEBI:29105"/>
        <note>catalytic</note>
    </ligand>
</feature>
<dbReference type="PANTHER" id="PTHR11533">
    <property type="entry name" value="PROTEASE M1 ZINC METALLOPROTEASE"/>
    <property type="match status" value="1"/>
</dbReference>
<evidence type="ECO:0000256" key="12">
    <source>
        <dbReference type="PIRSR" id="PIRSR634016-3"/>
    </source>
</evidence>
<keyword evidence="3 14" id="KW-0031">Aminopeptidase</keyword>
<evidence type="ECO:0000313" key="18">
    <source>
        <dbReference type="Proteomes" id="UP000887540"/>
    </source>
</evidence>
<dbReference type="GO" id="GO:0006508">
    <property type="term" value="P:proteolysis"/>
    <property type="evidence" value="ECO:0007669"/>
    <property type="project" value="UniProtKB-KW"/>
</dbReference>
<dbReference type="InterPro" id="IPR027268">
    <property type="entry name" value="Peptidase_M4/M1_CTD_sf"/>
</dbReference>
<feature type="binding site" evidence="12">
    <location>
        <position position="339"/>
    </location>
    <ligand>
        <name>Zn(2+)</name>
        <dbReference type="ChEBI" id="CHEBI:29105"/>
        <note>catalytic</note>
    </ligand>
</feature>
<dbReference type="GO" id="GO:0005737">
    <property type="term" value="C:cytoplasm"/>
    <property type="evidence" value="ECO:0007669"/>
    <property type="project" value="UniProtKB-SubCell"/>
</dbReference>
<reference evidence="19" key="1">
    <citation type="submission" date="2022-11" db="UniProtKB">
        <authorList>
            <consortium name="WormBaseParasite"/>
        </authorList>
    </citation>
    <scope>IDENTIFICATION</scope>
</reference>
<evidence type="ECO:0000256" key="14">
    <source>
        <dbReference type="RuleBase" id="RU364040"/>
    </source>
</evidence>
<comment type="similarity">
    <text evidence="2 14">Belongs to the peptidase M1 family.</text>
</comment>
<evidence type="ECO:0000256" key="6">
    <source>
        <dbReference type="ARBA" id="ARBA00022723"/>
    </source>
</evidence>
<evidence type="ECO:0000256" key="3">
    <source>
        <dbReference type="ARBA" id="ARBA00022438"/>
    </source>
</evidence>
<evidence type="ECO:0000256" key="5">
    <source>
        <dbReference type="ARBA" id="ARBA00022670"/>
    </source>
</evidence>
<organism evidence="18 19">
    <name type="scientific">Acrobeloides nanus</name>
    <dbReference type="NCBI Taxonomy" id="290746"/>
    <lineage>
        <taxon>Eukaryota</taxon>
        <taxon>Metazoa</taxon>
        <taxon>Ecdysozoa</taxon>
        <taxon>Nematoda</taxon>
        <taxon>Chromadorea</taxon>
        <taxon>Rhabditida</taxon>
        <taxon>Tylenchina</taxon>
        <taxon>Cephalobomorpha</taxon>
        <taxon>Cephaloboidea</taxon>
        <taxon>Cephalobidae</taxon>
        <taxon>Acrobeloides</taxon>
    </lineage>
</organism>
<dbReference type="GO" id="GO:0043171">
    <property type="term" value="P:peptide catabolic process"/>
    <property type="evidence" value="ECO:0007669"/>
    <property type="project" value="TreeGrafter"/>
</dbReference>
<dbReference type="CDD" id="cd09601">
    <property type="entry name" value="M1_APN-Q_like"/>
    <property type="match status" value="1"/>
</dbReference>
<dbReference type="Pfam" id="PF11838">
    <property type="entry name" value="ERAP1_C"/>
    <property type="match status" value="1"/>
</dbReference>
<evidence type="ECO:0000256" key="2">
    <source>
        <dbReference type="ARBA" id="ARBA00010136"/>
    </source>
</evidence>
<dbReference type="SUPFAM" id="SSF55486">
    <property type="entry name" value="Metalloproteases ('zincins'), catalytic domain"/>
    <property type="match status" value="1"/>
</dbReference>
<dbReference type="GO" id="GO:0005615">
    <property type="term" value="C:extracellular space"/>
    <property type="evidence" value="ECO:0007669"/>
    <property type="project" value="TreeGrafter"/>
</dbReference>
<evidence type="ECO:0000259" key="15">
    <source>
        <dbReference type="Pfam" id="PF01433"/>
    </source>
</evidence>
<keyword evidence="8 12" id="KW-0862">Zinc</keyword>
<evidence type="ECO:0000256" key="1">
    <source>
        <dbReference type="ARBA" id="ARBA00004496"/>
    </source>
</evidence>
<dbReference type="Pfam" id="PF17900">
    <property type="entry name" value="Peptidase_M1_N"/>
    <property type="match status" value="1"/>
</dbReference>
<dbReference type="SUPFAM" id="SSF63737">
    <property type="entry name" value="Leukotriene A4 hydrolase N-terminal domain"/>
    <property type="match status" value="1"/>
</dbReference>
<evidence type="ECO:0000256" key="10">
    <source>
        <dbReference type="ARBA" id="ARBA00052895"/>
    </source>
</evidence>
<feature type="site" description="Transition state stabilizer" evidence="13">
    <location>
        <position position="402"/>
    </location>
</feature>
<dbReference type="Gene3D" id="1.10.390.10">
    <property type="entry name" value="Neutral Protease Domain 2"/>
    <property type="match status" value="1"/>
</dbReference>
<evidence type="ECO:0000256" key="7">
    <source>
        <dbReference type="ARBA" id="ARBA00022801"/>
    </source>
</evidence>
<dbReference type="FunFam" id="2.60.40.1910:FF:000002">
    <property type="entry name" value="Aminopeptidase"/>
    <property type="match status" value="1"/>
</dbReference>
<dbReference type="GO" id="GO:0008270">
    <property type="term" value="F:zinc ion binding"/>
    <property type="evidence" value="ECO:0007669"/>
    <property type="project" value="UniProtKB-UniRule"/>
</dbReference>
<dbReference type="InterPro" id="IPR034016">
    <property type="entry name" value="M1_APN-typ"/>
</dbReference>
<proteinExistence type="inferred from homology"/>
<evidence type="ECO:0000313" key="19">
    <source>
        <dbReference type="WBParaSite" id="ACRNAN_scaffold167.g27722.t1"/>
    </source>
</evidence>
<dbReference type="GO" id="GO:0070006">
    <property type="term" value="F:metalloaminopeptidase activity"/>
    <property type="evidence" value="ECO:0007669"/>
    <property type="project" value="TreeGrafter"/>
</dbReference>
<dbReference type="InterPro" id="IPR050344">
    <property type="entry name" value="Peptidase_M1_aminopeptidases"/>
</dbReference>
<comment type="catalytic activity">
    <reaction evidence="10">
        <text>Release of an N-terminal amino acid, preferentially alanine, from a wide range of peptides, amides and arylamides.</text>
        <dbReference type="EC" id="3.4.11.14"/>
    </reaction>
</comment>
<dbReference type="PRINTS" id="PR00756">
    <property type="entry name" value="ALADIPTASE"/>
</dbReference>
<dbReference type="AlphaFoldDB" id="A0A914D207"/>
<keyword evidence="9 14" id="KW-0482">Metalloprotease</keyword>
<evidence type="ECO:0000256" key="4">
    <source>
        <dbReference type="ARBA" id="ARBA00022490"/>
    </source>
</evidence>
<keyword evidence="7 14" id="KW-0378">Hydrolase</keyword>
<dbReference type="Pfam" id="PF01433">
    <property type="entry name" value="Peptidase_M1"/>
    <property type="match status" value="1"/>
</dbReference>
<dbReference type="GO" id="GO:0016285">
    <property type="term" value="F:alanyl aminopeptidase activity"/>
    <property type="evidence" value="ECO:0007669"/>
    <property type="project" value="UniProtKB-EC"/>
</dbReference>
<keyword evidence="4" id="KW-0963">Cytoplasm</keyword>
<dbReference type="Gene3D" id="2.60.40.1910">
    <property type="match status" value="1"/>
</dbReference>
<feature type="binding site" evidence="12">
    <location>
        <position position="320"/>
    </location>
    <ligand>
        <name>Zn(2+)</name>
        <dbReference type="ChEBI" id="CHEBI:29105"/>
        <note>catalytic</note>
    </ligand>
</feature>
<dbReference type="FunFam" id="2.60.40.1730:FF:000002">
    <property type="entry name" value="Aminopeptidase"/>
    <property type="match status" value="1"/>
</dbReference>
<sequence>MGSSSTKTKPEIVQDKFERLPEFAKPLHYKIYLKPNLETFKFDGHETIEVEVQKPTDFIKFHANEIEIKHVGVKFADGTEMKDIVFEVNQEWNLVIVKFGKTIEPQNIQIFVEFSGIHNTKLFGFYRGSYRDAEGNVKYLVSTHFESTAARKAFPCWDEPIYKAKFDIALEVKDHLTAVSNMPQISKEKTEHGTTIFKFDTTPLMSSYLIAFAVGEFDYVEGMTKSGIPTRVYMVKGKRDQGLFALEIAIKAIDWYNDWFDLKYPLPKVDLIAVPDFNMGAMENWGLITFREVMLLADPQKSTTRMKIQISLIIAHEIAHFWFGDLVTMKWWSDLWLKEGFAKFMEHVLVHYNYPEYHIWEYFVGNNFVGGFELDSLKASHAIEVEIDNPNELDEIFDNITYAKSSCLNRMLCYYLSEPVFQDGLRRYLKKFQYNNAETIDLWNALSEASGQDINTMMSSWTKHMGFPLVTVSQTIEPDRRILKLHQSRFMLDGGKDEEGHIWQIPINIITSSHQNEERKFLFNKREQEFVLEGVKPHEWVKLNSGTTGFYRVHYSQDMFQGILQAIENKELKMLDRFGVAEELFALVECGKVQADEFLTLVETCVKAQESDYVVWSALENGLSKLANSLRRHTDSKILECINKFICNIFEPLAEKLGWEPKEGEDSQISLLRVLVHERLAKSGHQLTIEKCQQYFAYYLANPATLHPEIRTVVFNTVARHNGKEAIEQLRHIYETCNYSEVERECIIALGQSTDPEMLEELYEYAFTQNKIRVGDYKFFIMGSRSIKEGQDLLWKYCRENIKNIVSKFDSACANSFLVAFKFAFDSHCGEKKAEEFLMSMQKNLDPATHKLMTRPIQQVAENIRVNTRLLRDNANVVEKWLGEHGH</sequence>
<evidence type="ECO:0000259" key="17">
    <source>
        <dbReference type="Pfam" id="PF17900"/>
    </source>
</evidence>
<dbReference type="GO" id="GO:0016020">
    <property type="term" value="C:membrane"/>
    <property type="evidence" value="ECO:0007669"/>
    <property type="project" value="TreeGrafter"/>
</dbReference>
<dbReference type="InterPro" id="IPR024571">
    <property type="entry name" value="ERAP1-like_C_dom"/>
</dbReference>
<feature type="domain" description="ERAP1-like C-terminal" evidence="16">
    <location>
        <begin position="540"/>
        <end position="865"/>
    </location>
</feature>
<evidence type="ECO:0000256" key="13">
    <source>
        <dbReference type="PIRSR" id="PIRSR634016-4"/>
    </source>
</evidence>
<dbReference type="InterPro" id="IPR045357">
    <property type="entry name" value="Aminopeptidase_N-like_N"/>
</dbReference>
<dbReference type="WBParaSite" id="ACRNAN_scaffold167.g27722.t1">
    <property type="protein sequence ID" value="ACRNAN_scaffold167.g27722.t1"/>
    <property type="gene ID" value="ACRNAN_scaffold167.g27722"/>
</dbReference>
<feature type="domain" description="Peptidase M1 membrane alanine aminopeptidase" evidence="15">
    <location>
        <begin position="244"/>
        <end position="461"/>
    </location>
</feature>
<feature type="active site" description="Proton acceptor" evidence="11">
    <location>
        <position position="317"/>
    </location>
</feature>
<feature type="domain" description="Aminopeptidase N-like N-terminal" evidence="17">
    <location>
        <begin position="25"/>
        <end position="209"/>
    </location>
</feature>
<evidence type="ECO:0000256" key="9">
    <source>
        <dbReference type="ARBA" id="ARBA00023049"/>
    </source>
</evidence>
<dbReference type="EC" id="3.4.11.-" evidence="14"/>
<protein>
    <recommendedName>
        <fullName evidence="14">Aminopeptidase</fullName>
        <ecNumber evidence="14">3.4.11.-</ecNumber>
    </recommendedName>
</protein>
<dbReference type="Gene3D" id="1.25.50.20">
    <property type="match status" value="1"/>
</dbReference>
<evidence type="ECO:0000256" key="11">
    <source>
        <dbReference type="PIRSR" id="PIRSR634016-1"/>
    </source>
</evidence>
<dbReference type="PANTHER" id="PTHR11533:SF174">
    <property type="entry name" value="PUROMYCIN-SENSITIVE AMINOPEPTIDASE-RELATED"/>
    <property type="match status" value="1"/>
</dbReference>
<evidence type="ECO:0000259" key="16">
    <source>
        <dbReference type="Pfam" id="PF11838"/>
    </source>
</evidence>